<dbReference type="GO" id="GO:0006355">
    <property type="term" value="P:regulation of DNA-templated transcription"/>
    <property type="evidence" value="ECO:0007669"/>
    <property type="project" value="InterPro"/>
</dbReference>
<organism evidence="4 5">
    <name type="scientific">Roseicella aquatilis</name>
    <dbReference type="NCBI Taxonomy" id="2527868"/>
    <lineage>
        <taxon>Bacteria</taxon>
        <taxon>Pseudomonadati</taxon>
        <taxon>Pseudomonadota</taxon>
        <taxon>Alphaproteobacteria</taxon>
        <taxon>Acetobacterales</taxon>
        <taxon>Roseomonadaceae</taxon>
        <taxon>Roseicella</taxon>
    </lineage>
</organism>
<dbReference type="Gene3D" id="1.10.10.10">
    <property type="entry name" value="Winged helix-like DNA-binding domain superfamily/Winged helix DNA-binding domain"/>
    <property type="match status" value="1"/>
</dbReference>
<dbReference type="SMART" id="SM00862">
    <property type="entry name" value="Trans_reg_C"/>
    <property type="match status" value="1"/>
</dbReference>
<protein>
    <submittedName>
        <fullName evidence="4">Helix-turn-helix domain-containing protein</fullName>
    </submittedName>
</protein>
<dbReference type="GO" id="GO:0000160">
    <property type="term" value="P:phosphorelay signal transduction system"/>
    <property type="evidence" value="ECO:0007669"/>
    <property type="project" value="InterPro"/>
</dbReference>
<feature type="DNA-binding region" description="OmpR/PhoB-type" evidence="2">
    <location>
        <begin position="216"/>
        <end position="328"/>
    </location>
</feature>
<dbReference type="InterPro" id="IPR001867">
    <property type="entry name" value="OmpR/PhoB-type_DNA-bd"/>
</dbReference>
<keyword evidence="5" id="KW-1185">Reference proteome</keyword>
<dbReference type="RefSeq" id="WP_132286739.1">
    <property type="nucleotide sequence ID" value="NZ_SKBM01000006.1"/>
</dbReference>
<evidence type="ECO:0000259" key="3">
    <source>
        <dbReference type="PROSITE" id="PS51755"/>
    </source>
</evidence>
<dbReference type="InterPro" id="IPR036388">
    <property type="entry name" value="WH-like_DNA-bd_sf"/>
</dbReference>
<sequence length="336" mass="35475">MGSALTDSLPTLLLRRSAAGPEPILAGRDAAPFFGTAFNRLLAKGVLTELPPAASWPPCRGCTCGFGERPITEIDGTLVAECPDDADASVTLQPHDLRAFSIDVTSLVALLAAGTGWPDAPEPLGTGVWRLGDLADGRAVVLILDPLAFRAPALSSILRAAPPPSSTILLVPPGVDAGARRPFLDMRYHLVGLLEASHPTELRLLRDRLEPRAGGAAQLDEAGMLLTINVMGITASFHGVPLRLRGRDFDVLAVLAREAADGRALAQPDDLLRALAGREDGPEPIAGEQLEKSISRIREALCGAAGLPREEGRKLIVNVPRRGYRLASPPIRVVLG</sequence>
<dbReference type="PROSITE" id="PS51755">
    <property type="entry name" value="OMPR_PHOB"/>
    <property type="match status" value="1"/>
</dbReference>
<name>A0A4R4DPQ3_9PROT</name>
<evidence type="ECO:0000313" key="5">
    <source>
        <dbReference type="Proteomes" id="UP000295023"/>
    </source>
</evidence>
<keyword evidence="1 2" id="KW-0238">DNA-binding</keyword>
<dbReference type="AlphaFoldDB" id="A0A4R4DPQ3"/>
<gene>
    <name evidence="4" type="ORF">EXY23_08005</name>
</gene>
<reference evidence="4 5" key="1">
    <citation type="submission" date="2019-03" db="EMBL/GenBank/DDBJ databases">
        <title>Paracraurococcus aquatilis NE82 genome sequence.</title>
        <authorList>
            <person name="Zhao Y."/>
            <person name="Du Z."/>
        </authorList>
    </citation>
    <scope>NUCLEOTIDE SEQUENCE [LARGE SCALE GENOMIC DNA]</scope>
    <source>
        <strain evidence="4 5">NE82</strain>
    </source>
</reference>
<proteinExistence type="predicted"/>
<dbReference type="OrthoDB" id="7760280at2"/>
<accession>A0A4R4DPQ3</accession>
<evidence type="ECO:0000256" key="1">
    <source>
        <dbReference type="ARBA" id="ARBA00023125"/>
    </source>
</evidence>
<feature type="domain" description="OmpR/PhoB-type" evidence="3">
    <location>
        <begin position="216"/>
        <end position="328"/>
    </location>
</feature>
<evidence type="ECO:0000313" key="4">
    <source>
        <dbReference type="EMBL" id="TCZ63919.1"/>
    </source>
</evidence>
<dbReference type="GO" id="GO:0003677">
    <property type="term" value="F:DNA binding"/>
    <property type="evidence" value="ECO:0007669"/>
    <property type="project" value="UniProtKB-UniRule"/>
</dbReference>
<comment type="caution">
    <text evidence="4">The sequence shown here is derived from an EMBL/GenBank/DDBJ whole genome shotgun (WGS) entry which is preliminary data.</text>
</comment>
<dbReference type="EMBL" id="SKBM01000006">
    <property type="protein sequence ID" value="TCZ63919.1"/>
    <property type="molecule type" value="Genomic_DNA"/>
</dbReference>
<dbReference type="Proteomes" id="UP000295023">
    <property type="component" value="Unassembled WGS sequence"/>
</dbReference>
<evidence type="ECO:0000256" key="2">
    <source>
        <dbReference type="PROSITE-ProRule" id="PRU01091"/>
    </source>
</evidence>